<evidence type="ECO:0000313" key="2">
    <source>
        <dbReference type="EMBL" id="KAJ8721635.1"/>
    </source>
</evidence>
<evidence type="ECO:0000256" key="1">
    <source>
        <dbReference type="SAM" id="MobiDB-lite"/>
    </source>
</evidence>
<comment type="caution">
    <text evidence="2">The sequence shown here is derived from an EMBL/GenBank/DDBJ whole genome shotgun (WGS) entry which is preliminary data.</text>
</comment>
<dbReference type="EMBL" id="JARGEI010000013">
    <property type="protein sequence ID" value="KAJ8721635.1"/>
    <property type="molecule type" value="Genomic_DNA"/>
</dbReference>
<protein>
    <submittedName>
        <fullName evidence="2">Uncharacterized protein</fullName>
    </submittedName>
</protein>
<proteinExistence type="predicted"/>
<accession>A0AAD7YNB2</accession>
<evidence type="ECO:0000313" key="3">
    <source>
        <dbReference type="Proteomes" id="UP001231518"/>
    </source>
</evidence>
<feature type="compositionally biased region" description="Pro residues" evidence="1">
    <location>
        <begin position="15"/>
        <end position="25"/>
    </location>
</feature>
<gene>
    <name evidence="2" type="ORF">PYW07_002410</name>
</gene>
<feature type="compositionally biased region" description="Low complexity" evidence="1">
    <location>
        <begin position="34"/>
        <end position="49"/>
    </location>
</feature>
<reference evidence="2" key="1">
    <citation type="submission" date="2023-03" db="EMBL/GenBank/DDBJ databases">
        <title>Chromosome-level genomes of two armyworms, Mythimna separata and Mythimna loreyi, provide insights into the biosynthesis and reception of sex pheromones.</title>
        <authorList>
            <person name="Zhao H."/>
        </authorList>
    </citation>
    <scope>NUCLEOTIDE SEQUENCE</scope>
    <source>
        <strain evidence="2">BeijingLab</strain>
        <tissue evidence="2">Pupa</tissue>
    </source>
</reference>
<organism evidence="2 3">
    <name type="scientific">Mythimna separata</name>
    <name type="common">Oriental armyworm</name>
    <name type="synonym">Pseudaletia separata</name>
    <dbReference type="NCBI Taxonomy" id="271217"/>
    <lineage>
        <taxon>Eukaryota</taxon>
        <taxon>Metazoa</taxon>
        <taxon>Ecdysozoa</taxon>
        <taxon>Arthropoda</taxon>
        <taxon>Hexapoda</taxon>
        <taxon>Insecta</taxon>
        <taxon>Pterygota</taxon>
        <taxon>Neoptera</taxon>
        <taxon>Endopterygota</taxon>
        <taxon>Lepidoptera</taxon>
        <taxon>Glossata</taxon>
        <taxon>Ditrysia</taxon>
        <taxon>Noctuoidea</taxon>
        <taxon>Noctuidae</taxon>
        <taxon>Noctuinae</taxon>
        <taxon>Hadenini</taxon>
        <taxon>Mythimna</taxon>
    </lineage>
</organism>
<keyword evidence="3" id="KW-1185">Reference proteome</keyword>
<sequence>MAHYSVGGVATRSPPSTPSLRPPTPSKLLLLRQSPAPAAPLAPAEDQLPPMTPRDQLTNFVYLLAACHGVRDNGGFRHLAGTKQSVNRIATT</sequence>
<feature type="region of interest" description="Disordered" evidence="1">
    <location>
        <begin position="34"/>
        <end position="53"/>
    </location>
</feature>
<dbReference type="AlphaFoldDB" id="A0AAD7YNB2"/>
<feature type="region of interest" description="Disordered" evidence="1">
    <location>
        <begin position="1"/>
        <end position="27"/>
    </location>
</feature>
<dbReference type="Proteomes" id="UP001231518">
    <property type="component" value="Chromosome 12"/>
</dbReference>
<name>A0AAD7YNB2_MYTSE</name>